<dbReference type="EMBL" id="FNAE01000006">
    <property type="protein sequence ID" value="SDF20512.1"/>
    <property type="molecule type" value="Genomic_DNA"/>
</dbReference>
<dbReference type="InterPro" id="IPR050397">
    <property type="entry name" value="Env_Response_Regulators"/>
</dbReference>
<dbReference type="PANTHER" id="PTHR24567">
    <property type="entry name" value="CRP FAMILY TRANSCRIPTIONAL REGULATORY PROTEIN"/>
    <property type="match status" value="1"/>
</dbReference>
<dbReference type="GO" id="GO:0003700">
    <property type="term" value="F:DNA-binding transcription factor activity"/>
    <property type="evidence" value="ECO:0007669"/>
    <property type="project" value="TreeGrafter"/>
</dbReference>
<keyword evidence="6" id="KW-0418">Kinase</keyword>
<dbReference type="Proteomes" id="UP000182413">
    <property type="component" value="Unassembled WGS sequence"/>
</dbReference>
<evidence type="ECO:0000313" key="6">
    <source>
        <dbReference type="EMBL" id="SDF20512.1"/>
    </source>
</evidence>
<accession>A0A1G7J6A7</accession>
<keyword evidence="1" id="KW-0805">Transcription regulation</keyword>
<evidence type="ECO:0000259" key="4">
    <source>
        <dbReference type="PROSITE" id="PS50042"/>
    </source>
</evidence>
<dbReference type="InterPro" id="IPR012318">
    <property type="entry name" value="HTH_CRP"/>
</dbReference>
<dbReference type="InterPro" id="IPR000595">
    <property type="entry name" value="cNMP-bd_dom"/>
</dbReference>
<dbReference type="RefSeq" id="WP_074680524.1">
    <property type="nucleotide sequence ID" value="NZ_CBCSET010000006.1"/>
</dbReference>
<dbReference type="OrthoDB" id="8969464at2"/>
<dbReference type="GO" id="GO:0003677">
    <property type="term" value="F:DNA binding"/>
    <property type="evidence" value="ECO:0007669"/>
    <property type="project" value="UniProtKB-KW"/>
</dbReference>
<evidence type="ECO:0000313" key="8">
    <source>
        <dbReference type="Proteomes" id="UP001278050"/>
    </source>
</evidence>
<dbReference type="Pfam" id="PF13545">
    <property type="entry name" value="HTH_Crp_2"/>
    <property type="match status" value="1"/>
</dbReference>
<keyword evidence="2" id="KW-0238">DNA-binding</keyword>
<feature type="domain" description="Cyclic nucleotide-binding" evidence="4">
    <location>
        <begin position="13"/>
        <end position="115"/>
    </location>
</feature>
<keyword evidence="6" id="KW-0808">Transferase</keyword>
<evidence type="ECO:0000313" key="5">
    <source>
        <dbReference type="EMBL" id="MDX5995356.1"/>
    </source>
</evidence>
<evidence type="ECO:0000256" key="3">
    <source>
        <dbReference type="ARBA" id="ARBA00023163"/>
    </source>
</evidence>
<dbReference type="Pfam" id="PF00027">
    <property type="entry name" value="cNMP_binding"/>
    <property type="match status" value="1"/>
</dbReference>
<dbReference type="Gene3D" id="1.10.10.10">
    <property type="entry name" value="Winged helix-like DNA-binding domain superfamily/Winged helix DNA-binding domain"/>
    <property type="match status" value="1"/>
</dbReference>
<dbReference type="AlphaFoldDB" id="A0A1G7J6A7"/>
<keyword evidence="8" id="KW-1185">Reference proteome</keyword>
<proteinExistence type="predicted"/>
<name>A0A1G7J6A7_9GAMM</name>
<dbReference type="PANTHER" id="PTHR24567:SF74">
    <property type="entry name" value="HTH-TYPE TRANSCRIPTIONAL REGULATOR ARCR"/>
    <property type="match status" value="1"/>
</dbReference>
<dbReference type="CDD" id="cd00038">
    <property type="entry name" value="CAP_ED"/>
    <property type="match status" value="1"/>
</dbReference>
<evidence type="ECO:0000256" key="2">
    <source>
        <dbReference type="ARBA" id="ARBA00023125"/>
    </source>
</evidence>
<sequence length="241" mass="27178">MPSSLLLTERNRLLCALPQHERQRLLLSGETVAMHVGEVLFEAYQPIRHLYFPLSGFISHSYHSSDRRSIELGLTGYEGMLGATVILGVDTAPANAVVKADGEALRIDIRHMQQLALTCPTLLSIIKRYLYVLLAQLMCNATCGHYHGVEHRLARWLLTVQDCVQSEHLQLTHSDLAGMLGVRRSAISIAAGLLKTRHLVQYKRGHITIINRQALERETCKCYSILKSEYARQLEHIENSE</sequence>
<dbReference type="PROSITE" id="PS50042">
    <property type="entry name" value="CNMP_BINDING_3"/>
    <property type="match status" value="1"/>
</dbReference>
<gene>
    <name evidence="6" type="ORF">SAMN05216575_106136</name>
    <name evidence="5" type="ORF">SIM71_25110</name>
</gene>
<dbReference type="InterPro" id="IPR014710">
    <property type="entry name" value="RmlC-like_jellyroll"/>
</dbReference>
<dbReference type="GO" id="GO:0016301">
    <property type="term" value="F:kinase activity"/>
    <property type="evidence" value="ECO:0007669"/>
    <property type="project" value="UniProtKB-KW"/>
</dbReference>
<evidence type="ECO:0000313" key="7">
    <source>
        <dbReference type="Proteomes" id="UP000182413"/>
    </source>
</evidence>
<reference evidence="5 8" key="2">
    <citation type="submission" date="2023-11" db="EMBL/GenBank/DDBJ databases">
        <title>MicrobeMod: A computational toolkit for identifying prokaryotic methylation and restriction-modification with nanopore sequencing.</title>
        <authorList>
            <person name="Crits-Christoph A."/>
            <person name="Kang S.C."/>
            <person name="Lee H."/>
            <person name="Ostrov N."/>
        </authorList>
    </citation>
    <scope>NUCLEOTIDE SEQUENCE [LARGE SCALE GENOMIC DNA]</scope>
    <source>
        <strain evidence="5 8">ATCC BAA-571</strain>
    </source>
</reference>
<dbReference type="EMBL" id="JAWXXP010000001">
    <property type="protein sequence ID" value="MDX5995356.1"/>
    <property type="molecule type" value="Genomic_DNA"/>
</dbReference>
<dbReference type="GO" id="GO:0005829">
    <property type="term" value="C:cytosol"/>
    <property type="evidence" value="ECO:0007669"/>
    <property type="project" value="TreeGrafter"/>
</dbReference>
<reference evidence="6 7" key="1">
    <citation type="submission" date="2016-10" db="EMBL/GenBank/DDBJ databases">
        <authorList>
            <person name="de Groot N.N."/>
        </authorList>
    </citation>
    <scope>NUCLEOTIDE SEQUENCE [LARGE SCALE GENOMIC DNA]</scope>
    <source>
        <strain evidence="6 7">JCM 10630</strain>
    </source>
</reference>
<dbReference type="InterPro" id="IPR018490">
    <property type="entry name" value="cNMP-bd_dom_sf"/>
</dbReference>
<organism evidence="6 7">
    <name type="scientific">Ectopseudomonas alcaliphila</name>
    <dbReference type="NCBI Taxonomy" id="101564"/>
    <lineage>
        <taxon>Bacteria</taxon>
        <taxon>Pseudomonadati</taxon>
        <taxon>Pseudomonadota</taxon>
        <taxon>Gammaproteobacteria</taxon>
        <taxon>Pseudomonadales</taxon>
        <taxon>Pseudomonadaceae</taxon>
        <taxon>Ectopseudomonas</taxon>
    </lineage>
</organism>
<keyword evidence="3" id="KW-0804">Transcription</keyword>
<dbReference type="SUPFAM" id="SSF46785">
    <property type="entry name" value="Winged helix' DNA-binding domain"/>
    <property type="match status" value="1"/>
</dbReference>
<protein>
    <submittedName>
        <fullName evidence="5">Crp/Fnr family transcriptional regulator</fullName>
    </submittedName>
    <submittedName>
        <fullName evidence="6">cAMP-binding domain of CRP or a regulatory subunit of cAMP-dependent protein kinases</fullName>
    </submittedName>
</protein>
<evidence type="ECO:0000256" key="1">
    <source>
        <dbReference type="ARBA" id="ARBA00023015"/>
    </source>
</evidence>
<dbReference type="Proteomes" id="UP001278050">
    <property type="component" value="Unassembled WGS sequence"/>
</dbReference>
<dbReference type="InterPro" id="IPR036390">
    <property type="entry name" value="WH_DNA-bd_sf"/>
</dbReference>
<dbReference type="SUPFAM" id="SSF51206">
    <property type="entry name" value="cAMP-binding domain-like"/>
    <property type="match status" value="1"/>
</dbReference>
<dbReference type="Gene3D" id="2.60.120.10">
    <property type="entry name" value="Jelly Rolls"/>
    <property type="match status" value="1"/>
</dbReference>
<dbReference type="InterPro" id="IPR036388">
    <property type="entry name" value="WH-like_DNA-bd_sf"/>
</dbReference>